<proteinExistence type="predicted"/>
<dbReference type="SUPFAM" id="SSF53756">
    <property type="entry name" value="UDP-Glycosyltransferase/glycogen phosphorylase"/>
    <property type="match status" value="1"/>
</dbReference>
<gene>
    <name evidence="1" type="ORF">S01H4_17977</name>
</gene>
<dbReference type="EMBL" id="BART01007949">
    <property type="protein sequence ID" value="GAG66233.1"/>
    <property type="molecule type" value="Genomic_DNA"/>
</dbReference>
<evidence type="ECO:0000313" key="1">
    <source>
        <dbReference type="EMBL" id="GAG66233.1"/>
    </source>
</evidence>
<dbReference type="AlphaFoldDB" id="X1A0H6"/>
<name>X1A0H6_9ZZZZ</name>
<sequence>LNEKKFKRIWVGADESIFYPIKQKETGDFVVLFFGTFIPLQGVETIIKSAKKLENQKDIRY</sequence>
<comment type="caution">
    <text evidence="1">The sequence shown here is derived from an EMBL/GenBank/DDBJ whole genome shotgun (WGS) entry which is preliminary data.</text>
</comment>
<feature type="non-terminal residue" evidence="1">
    <location>
        <position position="1"/>
    </location>
</feature>
<protein>
    <submittedName>
        <fullName evidence="1">Uncharacterized protein</fullName>
    </submittedName>
</protein>
<dbReference type="Gene3D" id="3.40.50.2000">
    <property type="entry name" value="Glycogen Phosphorylase B"/>
    <property type="match status" value="1"/>
</dbReference>
<reference evidence="1" key="1">
    <citation type="journal article" date="2014" name="Front. Microbiol.">
        <title>High frequency of phylogenetically diverse reductive dehalogenase-homologous genes in deep subseafloor sedimentary metagenomes.</title>
        <authorList>
            <person name="Kawai M."/>
            <person name="Futagami T."/>
            <person name="Toyoda A."/>
            <person name="Takaki Y."/>
            <person name="Nishi S."/>
            <person name="Hori S."/>
            <person name="Arai W."/>
            <person name="Tsubouchi T."/>
            <person name="Morono Y."/>
            <person name="Uchiyama I."/>
            <person name="Ito T."/>
            <person name="Fujiyama A."/>
            <person name="Inagaki F."/>
            <person name="Takami H."/>
        </authorList>
    </citation>
    <scope>NUCLEOTIDE SEQUENCE</scope>
    <source>
        <strain evidence="1">Expedition CK06-06</strain>
    </source>
</reference>
<organism evidence="1">
    <name type="scientific">marine sediment metagenome</name>
    <dbReference type="NCBI Taxonomy" id="412755"/>
    <lineage>
        <taxon>unclassified sequences</taxon>
        <taxon>metagenomes</taxon>
        <taxon>ecological metagenomes</taxon>
    </lineage>
</organism>
<accession>X1A0H6</accession>